<reference evidence="1 2" key="1">
    <citation type="submission" date="2018-02" db="EMBL/GenBank/DDBJ databases">
        <title>Reclassifiation of [Polyangium] brachysporum DSM 7029 as Guopingzhaonella breviflexa gen. nov., sp. nov., a member of the family Comamonadaceae.</title>
        <authorList>
            <person name="Tang B."/>
        </authorList>
    </citation>
    <scope>NUCLEOTIDE SEQUENCE [LARGE SCALE GENOMIC DNA]</scope>
    <source>
        <strain evidence="1 2">BCRC 80649</strain>
    </source>
</reference>
<proteinExistence type="predicted"/>
<sequence>MMLSGLLHTSLGGFTVIRGVAPLGELARCSRFDAAYQRNLIETHRSEIKQFLADRQFLFFPEVVLSASLSFNFDKARGKSVQPLADLHAGKAFKSNVDGLSVRVLKTKLPKGLEIVGGNAAPTLAYLEIPEDQLTREDGLRLFRIDGNHRLSAARDLKPGDATYQLETPFCVVLHEDPTEKQRFEKVVFHNINAKQIPLTSEENLRLILQAGEGALFTDEELLTKPSFGPAYWLARHLLPQFNTDFLGGLSEHFKNRHTLALALAQFLQAKQLVASQADAQGLQGEVGRIRGALIDVNTHYAKPDCHALRGAGCHGVLTAFVYFALKNQGRQLPAFARWIEANRIDRLSPATTTRGLGYHYHLGRTQAVDAASLVDVFESVLSARSREVFVSMQFGTPAGEEPVYKAIKEAIDAVNAKHGLQADLALTPVRIDHVNKGHSYTIADEILKVVNGCGLLIADLTQGNKNVYHEVGFLMGLNQGRTAEQDNFILLADNKQIQSDAAIGFNLRHWQQVRFDDTLDLKEKLVTALEAHFRLV</sequence>
<dbReference type="AlphaFoldDB" id="A0A2S5SRQ2"/>
<comment type="caution">
    <text evidence="1">The sequence shown here is derived from an EMBL/GenBank/DDBJ whole genome shotgun (WGS) entry which is preliminary data.</text>
</comment>
<evidence type="ECO:0000313" key="1">
    <source>
        <dbReference type="EMBL" id="PPE65410.1"/>
    </source>
</evidence>
<dbReference type="EMBL" id="PSNX01000014">
    <property type="protein sequence ID" value="PPE65410.1"/>
    <property type="molecule type" value="Genomic_DNA"/>
</dbReference>
<dbReference type="OrthoDB" id="9816036at2"/>
<evidence type="ECO:0008006" key="3">
    <source>
        <dbReference type="Google" id="ProtNLM"/>
    </source>
</evidence>
<gene>
    <name evidence="1" type="ORF">C1704_14235</name>
</gene>
<dbReference type="RefSeq" id="WP_104303405.1">
    <property type="nucleotide sequence ID" value="NZ_PSNX01000014.1"/>
</dbReference>
<keyword evidence="2" id="KW-1185">Reference proteome</keyword>
<name>A0A2S5SRQ2_9BURK</name>
<accession>A0A2S5SRQ2</accession>
<organism evidence="1 2">
    <name type="scientific">Caldimonas caldifontis</name>
    <dbReference type="NCBI Taxonomy" id="1452508"/>
    <lineage>
        <taxon>Bacteria</taxon>
        <taxon>Pseudomonadati</taxon>
        <taxon>Pseudomonadota</taxon>
        <taxon>Betaproteobacteria</taxon>
        <taxon>Burkholderiales</taxon>
        <taxon>Sphaerotilaceae</taxon>
        <taxon>Caldimonas</taxon>
    </lineage>
</organism>
<protein>
    <recommendedName>
        <fullName evidence="3">DGQHR domain-containing protein</fullName>
    </recommendedName>
</protein>
<evidence type="ECO:0000313" key="2">
    <source>
        <dbReference type="Proteomes" id="UP000238605"/>
    </source>
</evidence>
<dbReference type="Proteomes" id="UP000238605">
    <property type="component" value="Unassembled WGS sequence"/>
</dbReference>